<proteinExistence type="predicted"/>
<evidence type="ECO:0000259" key="1">
    <source>
        <dbReference type="PROSITE" id="PS51186"/>
    </source>
</evidence>
<dbReference type="PANTHER" id="PTHR43617">
    <property type="entry name" value="L-AMINO ACID N-ACETYLTRANSFERASE"/>
    <property type="match status" value="1"/>
</dbReference>
<dbReference type="Proteomes" id="UP000238205">
    <property type="component" value="Unassembled WGS sequence"/>
</dbReference>
<reference evidence="2 3" key="1">
    <citation type="submission" date="2018-03" db="EMBL/GenBank/DDBJ databases">
        <title>Genomic Encyclopedia of Archaeal and Bacterial Type Strains, Phase II (KMG-II): from individual species to whole genera.</title>
        <authorList>
            <person name="Goeker M."/>
        </authorList>
    </citation>
    <scope>NUCLEOTIDE SEQUENCE [LARGE SCALE GENOMIC DNA]</scope>
    <source>
        <strain evidence="2 3">DSM 13175</strain>
    </source>
</reference>
<keyword evidence="2" id="KW-0808">Transferase</keyword>
<dbReference type="OrthoDB" id="9794566at2"/>
<dbReference type="Pfam" id="PF00583">
    <property type="entry name" value="Acetyltransf_1"/>
    <property type="match status" value="1"/>
</dbReference>
<dbReference type="InterPro" id="IPR000182">
    <property type="entry name" value="GNAT_dom"/>
</dbReference>
<accession>A0A2T0W9L2</accession>
<organism evidence="2 3">
    <name type="scientific">Alkalibacterium olivapovliticus</name>
    <dbReference type="NCBI Taxonomy" id="99907"/>
    <lineage>
        <taxon>Bacteria</taxon>
        <taxon>Bacillati</taxon>
        <taxon>Bacillota</taxon>
        <taxon>Bacilli</taxon>
        <taxon>Lactobacillales</taxon>
        <taxon>Carnobacteriaceae</taxon>
        <taxon>Alkalibacterium</taxon>
    </lineage>
</organism>
<keyword evidence="3" id="KW-1185">Reference proteome</keyword>
<gene>
    <name evidence="2" type="ORF">CLV38_10411</name>
</gene>
<dbReference type="RefSeq" id="WP_106191270.1">
    <property type="nucleotide sequence ID" value="NZ_PVTO01000004.1"/>
</dbReference>
<dbReference type="PROSITE" id="PS51186">
    <property type="entry name" value="GNAT"/>
    <property type="match status" value="1"/>
</dbReference>
<dbReference type="InterPro" id="IPR050276">
    <property type="entry name" value="MshD_Acetyltransferase"/>
</dbReference>
<dbReference type="SUPFAM" id="SSF55729">
    <property type="entry name" value="Acyl-CoA N-acyltransferases (Nat)"/>
    <property type="match status" value="1"/>
</dbReference>
<sequence length="167" mass="19297">MTTNEISIRPYNSVEDASKAFYELAETAFTYGAPWSKKQYEQTLSRPDLIFFVAEQNDELIGYVGGKLMVDEAEIYSIAIKKSFQNKKIASKLIVAFKQYCQTKGMTTLYLEVRESNTKARLFYEAHAFSEIAERKQYYTRPIEDAIIMKCNLGKKEEDEKEADFSN</sequence>
<protein>
    <submittedName>
        <fullName evidence="2">Ribosomal-protein-alanine N-acetyltransferase</fullName>
    </submittedName>
</protein>
<dbReference type="NCBIfam" id="TIGR01575">
    <property type="entry name" value="rimI"/>
    <property type="match status" value="1"/>
</dbReference>
<evidence type="ECO:0000313" key="2">
    <source>
        <dbReference type="EMBL" id="PRY83405.1"/>
    </source>
</evidence>
<dbReference type="PANTHER" id="PTHR43617:SF20">
    <property type="entry name" value="N-ALPHA-ACETYLTRANSFERASE RIMI"/>
    <property type="match status" value="1"/>
</dbReference>
<evidence type="ECO:0000313" key="3">
    <source>
        <dbReference type="Proteomes" id="UP000238205"/>
    </source>
</evidence>
<dbReference type="InterPro" id="IPR006464">
    <property type="entry name" value="AcTrfase_RimI/Ard1"/>
</dbReference>
<name>A0A2T0W9L2_9LACT</name>
<dbReference type="InterPro" id="IPR016181">
    <property type="entry name" value="Acyl_CoA_acyltransferase"/>
</dbReference>
<feature type="domain" description="N-acetyltransferase" evidence="1">
    <location>
        <begin position="6"/>
        <end position="154"/>
    </location>
</feature>
<dbReference type="EMBL" id="PVTO01000004">
    <property type="protein sequence ID" value="PRY83405.1"/>
    <property type="molecule type" value="Genomic_DNA"/>
</dbReference>
<dbReference type="AlphaFoldDB" id="A0A2T0W9L2"/>
<comment type="caution">
    <text evidence="2">The sequence shown here is derived from an EMBL/GenBank/DDBJ whole genome shotgun (WGS) entry which is preliminary data.</text>
</comment>
<dbReference type="GO" id="GO:0008999">
    <property type="term" value="F:protein-N-terminal-alanine acetyltransferase activity"/>
    <property type="evidence" value="ECO:0007669"/>
    <property type="project" value="TreeGrafter"/>
</dbReference>
<dbReference type="CDD" id="cd04301">
    <property type="entry name" value="NAT_SF"/>
    <property type="match status" value="1"/>
</dbReference>
<dbReference type="Gene3D" id="3.40.630.30">
    <property type="match status" value="1"/>
</dbReference>